<evidence type="ECO:0000256" key="6">
    <source>
        <dbReference type="ARBA" id="ARBA00023054"/>
    </source>
</evidence>
<evidence type="ECO:0000256" key="9">
    <source>
        <dbReference type="SAM" id="Coils"/>
    </source>
</evidence>
<keyword evidence="12" id="KW-1185">Reference proteome</keyword>
<protein>
    <submittedName>
        <fullName evidence="11">Unnamed product</fullName>
    </submittedName>
</protein>
<evidence type="ECO:0000256" key="4">
    <source>
        <dbReference type="ARBA" id="ARBA00022574"/>
    </source>
</evidence>
<keyword evidence="7" id="KW-0206">Cytoskeleton</keyword>
<dbReference type="EMBL" id="CAID01000007">
    <property type="protein sequence ID" value="CEF98653.1"/>
    <property type="molecule type" value="Genomic_DNA"/>
</dbReference>
<reference evidence="11 12" key="2">
    <citation type="journal article" date="2014" name="BMC Genomics">
        <title>An improved genome of the model marine alga Ostreococcus tauri unfolds by assessing Illumina de novo assemblies.</title>
        <authorList>
            <person name="Blanc-Mathieu R."/>
            <person name="Verhelst B."/>
            <person name="Derelle E."/>
            <person name="Rombauts S."/>
            <person name="Bouget F.Y."/>
            <person name="Carre I."/>
            <person name="Chateau A."/>
            <person name="Eyre-Walker A."/>
            <person name="Grimsley N."/>
            <person name="Moreau H."/>
            <person name="Piegu B."/>
            <person name="Rivals E."/>
            <person name="Schackwitz W."/>
            <person name="Van de Peer Y."/>
            <person name="Piganeau G."/>
        </authorList>
    </citation>
    <scope>NUCLEOTIDE SEQUENCE [LARGE SCALE GENOMIC DNA]</scope>
    <source>
        <strain evidence="12">OTTH 0595 / CCAP 157/2 / RCC745</strain>
    </source>
</reference>
<dbReference type="Pfam" id="PF25828">
    <property type="entry name" value="CC_Cfap43"/>
    <property type="match status" value="1"/>
</dbReference>
<dbReference type="KEGG" id="ota:OT_ostta07g01570"/>
<evidence type="ECO:0000256" key="5">
    <source>
        <dbReference type="ARBA" id="ARBA00022737"/>
    </source>
</evidence>
<dbReference type="OrthoDB" id="535167at2759"/>
<feature type="compositionally biased region" description="Polar residues" evidence="10">
    <location>
        <begin position="40"/>
        <end position="61"/>
    </location>
</feature>
<keyword evidence="3" id="KW-0963">Cytoplasm</keyword>
<evidence type="ECO:0000256" key="2">
    <source>
        <dbReference type="ARBA" id="ARBA00004245"/>
    </source>
</evidence>
<proteinExistence type="predicted"/>
<gene>
    <name evidence="11" type="ORF">OT_ostta07g01570</name>
</gene>
<dbReference type="InParanoid" id="A0A090N3T0"/>
<dbReference type="PANTHER" id="PTHR14885">
    <property type="entry name" value="CILIA- AND FLAGELLA-ASSOCIATED PROTEIN 43-RELATED"/>
    <property type="match status" value="1"/>
</dbReference>
<dbReference type="AlphaFoldDB" id="A0A090N3T0"/>
<evidence type="ECO:0000313" key="11">
    <source>
        <dbReference type="EMBL" id="CEF98653.1"/>
    </source>
</evidence>
<organism evidence="11 12">
    <name type="scientific">Ostreococcus tauri</name>
    <name type="common">Marine green alga</name>
    <dbReference type="NCBI Taxonomy" id="70448"/>
    <lineage>
        <taxon>Eukaryota</taxon>
        <taxon>Viridiplantae</taxon>
        <taxon>Chlorophyta</taxon>
        <taxon>Mamiellophyceae</taxon>
        <taxon>Mamiellales</taxon>
        <taxon>Bathycoccaceae</taxon>
        <taxon>Ostreococcus</taxon>
    </lineage>
</organism>
<feature type="region of interest" description="Disordered" evidence="10">
    <location>
        <begin position="40"/>
        <end position="65"/>
    </location>
</feature>
<evidence type="ECO:0000256" key="10">
    <source>
        <dbReference type="SAM" id="MobiDB-lite"/>
    </source>
</evidence>
<dbReference type="PANTHER" id="PTHR14885:SF1">
    <property type="entry name" value="CILIA- AND FLAGELLA-ASSOCIATED PROTEIN 43"/>
    <property type="match status" value="1"/>
</dbReference>
<keyword evidence="6 9" id="KW-0175">Coiled coil</keyword>
<dbReference type="GeneID" id="9836907"/>
<evidence type="ECO:0000256" key="1">
    <source>
        <dbReference type="ARBA" id="ARBA00004138"/>
    </source>
</evidence>
<keyword evidence="4" id="KW-0853">WD repeat</keyword>
<dbReference type="GO" id="GO:0005930">
    <property type="term" value="C:axoneme"/>
    <property type="evidence" value="ECO:0007669"/>
    <property type="project" value="TreeGrafter"/>
</dbReference>
<comment type="subcellular location">
    <subcellularLocation>
        <location evidence="1">Cell projection</location>
        <location evidence="1">Cilium</location>
    </subcellularLocation>
    <subcellularLocation>
        <location evidence="2">Cytoplasm</location>
        <location evidence="2">Cytoskeleton</location>
    </subcellularLocation>
</comment>
<comment type="caution">
    <text evidence="11">The sequence shown here is derived from an EMBL/GenBank/DDBJ whole genome shotgun (WGS) entry which is preliminary data.</text>
</comment>
<keyword evidence="8" id="KW-0966">Cell projection</keyword>
<feature type="coiled-coil region" evidence="9">
    <location>
        <begin position="660"/>
        <end position="687"/>
    </location>
</feature>
<evidence type="ECO:0000256" key="3">
    <source>
        <dbReference type="ARBA" id="ARBA00022490"/>
    </source>
</evidence>
<dbReference type="GO" id="GO:0060271">
    <property type="term" value="P:cilium assembly"/>
    <property type="evidence" value="ECO:0007669"/>
    <property type="project" value="TreeGrafter"/>
</dbReference>
<name>A0A090N3T0_OSTTA</name>
<accession>A0A090N3T0</accession>
<reference evidence="12" key="1">
    <citation type="journal article" date="2006" name="Proc. Natl. Acad. Sci. U.S.A.">
        <title>Genome analysis of the smallest free-living eukaryote Ostreococcus tauri unveils many unique features.</title>
        <authorList>
            <person name="Derelle E."/>
            <person name="Ferraz C."/>
            <person name="Rombauts S."/>
            <person name="Rouze P."/>
            <person name="Worden A.Z."/>
            <person name="Robbens S."/>
            <person name="Partensky F."/>
            <person name="Degroeve S."/>
            <person name="Echeynie S."/>
            <person name="Cooke R."/>
            <person name="Saeys Y."/>
            <person name="Wuyts J."/>
            <person name="Jabbari K."/>
            <person name="Bowler C."/>
            <person name="Panaud O."/>
            <person name="Piegu B."/>
            <person name="Ball S.G."/>
            <person name="Ral J.-P."/>
            <person name="Bouget F.-Y."/>
            <person name="Piganeau G."/>
            <person name="De Baets B."/>
            <person name="Picard A."/>
            <person name="Delseny M."/>
            <person name="Demaille J."/>
            <person name="Van de Peer Y."/>
            <person name="Moreau H."/>
        </authorList>
    </citation>
    <scope>NUCLEOTIDE SEQUENCE [LARGE SCALE GENOMIC DNA]</scope>
    <source>
        <strain evidence="12">OTTH 0595 / CCAP 157/2 / RCC745</strain>
    </source>
</reference>
<evidence type="ECO:0000256" key="8">
    <source>
        <dbReference type="ARBA" id="ARBA00023273"/>
    </source>
</evidence>
<dbReference type="RefSeq" id="XP_003080252.2">
    <property type="nucleotide sequence ID" value="XM_003080204.2"/>
</dbReference>
<evidence type="ECO:0000313" key="12">
    <source>
        <dbReference type="Proteomes" id="UP000009170"/>
    </source>
</evidence>
<evidence type="ECO:0000256" key="7">
    <source>
        <dbReference type="ARBA" id="ARBA00023212"/>
    </source>
</evidence>
<sequence>MATSMLTPHTKFSTTVVVHGSSASMSGATRRVVEFTIQHSLSTSRDDQSSPAMSTEDSPTSRASRLRRRLVALKRTAHDVASSSIAHPALDVVIDAAATRACAIAADARARAVLERAESELATLRIANQRNAQTLARDARAFATSTCAFNATRVGVDVVWNFPSGRVEPRTAVTWTKMRVLRAVEVGARRARVRAERARAAMTRDDGADENVDEDGAREDAMDVNDVDEEDSSYTCAEVVYPRRAMTQCGAFRAMAISARDAFNASFLAAVERRREIVERLRSIDRRVAIARKMLNELGETAAEPDVLAEWWDGDAMRLAMRCGDDTEFRLETVVRREGDLKDEFNDNMVLPSDRDVSANENSSSRAVSKLRTMMGEDIADDAGIIDFEACDKRQGYDVALTAASIVNRPDFLDDIFHEANTDKNSDDMHQKKLSATNRKALTAEQTVRLTEYENALEAVRAARDERRNALRGEIRRLLQEATDITTMFDERVRVLACERRDTAFQMLMLDLRRGRIARRLHERFIAGDFDGRVEEEAHQVRLVVEHAQRSSKAVRDYTDSIERSKSDLDAAVLAVKSALKAFRRDVQDNPASCVHLDALVMLYQHPDAIARVEDNVPGDRRRVGVFPQGLDDRWWDKLTAARSRRFALERELASMREAHAKTSAHMRELEADARNAQSRADAQTEALHASRCARRIRAYDVDVRLDCSRGFIEIPLVSVADAVEHDDVIVIPRSRIDDLNERLRASHAAKIRGEDSRAATRDDIEHVKWEIQALDLRCEDISARCTEVALLRVSKRLQRFLAAHETTKSDEDESSGRTTIAATLREDVSEVAALAGRVDRNARLHAERTQRYRRDLENLARKERRLRNYITRTEREIGGTEIAMKM</sequence>
<dbReference type="Proteomes" id="UP000009170">
    <property type="component" value="Unassembled WGS sequence"/>
</dbReference>
<keyword evidence="5" id="KW-0677">Repeat</keyword>